<protein>
    <recommendedName>
        <fullName evidence="1">Protein NO VEIN C-terminal domain-containing protein</fullName>
    </recommendedName>
</protein>
<proteinExistence type="predicted"/>
<evidence type="ECO:0000313" key="3">
    <source>
        <dbReference type="Proteomes" id="UP001501326"/>
    </source>
</evidence>
<reference evidence="2 3" key="1">
    <citation type="journal article" date="2019" name="Int. J. Syst. Evol. Microbiol.">
        <title>The Global Catalogue of Microorganisms (GCM) 10K type strain sequencing project: providing services to taxonomists for standard genome sequencing and annotation.</title>
        <authorList>
            <consortium name="The Broad Institute Genomics Platform"/>
            <consortium name="The Broad Institute Genome Sequencing Center for Infectious Disease"/>
            <person name="Wu L."/>
            <person name="Ma J."/>
        </authorList>
    </citation>
    <scope>NUCLEOTIDE SEQUENCE [LARGE SCALE GENOMIC DNA]</scope>
    <source>
        <strain evidence="2 3">JCM 16378</strain>
    </source>
</reference>
<comment type="caution">
    <text evidence="2">The sequence shown here is derived from an EMBL/GenBank/DDBJ whole genome shotgun (WGS) entry which is preliminary data.</text>
</comment>
<keyword evidence="3" id="KW-1185">Reference proteome</keyword>
<accession>A0ABN3UKL7</accession>
<dbReference type="RefSeq" id="WP_344190497.1">
    <property type="nucleotide sequence ID" value="NZ_BAAARN010000001.1"/>
</dbReference>
<dbReference type="Pfam" id="PF13020">
    <property type="entry name" value="NOV_C"/>
    <property type="match status" value="1"/>
</dbReference>
<evidence type="ECO:0000313" key="2">
    <source>
        <dbReference type="EMBL" id="GAA2732375.1"/>
    </source>
</evidence>
<dbReference type="Proteomes" id="UP001501326">
    <property type="component" value="Unassembled WGS sequence"/>
</dbReference>
<organism evidence="2 3">
    <name type="scientific">Pedococcus aerophilus</name>
    <dbReference type="NCBI Taxonomy" id="436356"/>
    <lineage>
        <taxon>Bacteria</taxon>
        <taxon>Bacillati</taxon>
        <taxon>Actinomycetota</taxon>
        <taxon>Actinomycetes</taxon>
        <taxon>Micrococcales</taxon>
        <taxon>Intrasporangiaceae</taxon>
        <taxon>Pedococcus</taxon>
    </lineage>
</organism>
<sequence>MSEGWSESEVERTLDAYFEMFRLELAGDTYRKVDFYRPLSETIGRSENAVGYKFSNVSAVLAEMGATFVEGYKPLANVQELLRTRAQERLAGDPELRRLMIHLAASEPTDGERALGDPVPVPDDLVLPDRTATRSRRGRSVDFNALEATNSARGLAGELMVLHRERRLLADLGRPDLSKLVRHVSVEDGDGLGYDVRSFDPTGKERFLEVKTTIRSQRQPFYVSANEVDFSEEAQDRFTLVRVFHLERNPGFYEMSGSLKETALLVPDSYVAQPIRKRAS</sequence>
<evidence type="ECO:0000259" key="1">
    <source>
        <dbReference type="Pfam" id="PF13020"/>
    </source>
</evidence>
<feature type="domain" description="Protein NO VEIN C-terminal" evidence="1">
    <location>
        <begin position="162"/>
        <end position="254"/>
    </location>
</feature>
<dbReference type="InterPro" id="IPR024975">
    <property type="entry name" value="NOV_C"/>
</dbReference>
<dbReference type="EMBL" id="BAAARN010000001">
    <property type="protein sequence ID" value="GAA2732375.1"/>
    <property type="molecule type" value="Genomic_DNA"/>
</dbReference>
<name>A0ABN3UKL7_9MICO</name>
<gene>
    <name evidence="2" type="ORF">GCM10009867_08110</name>
</gene>